<keyword evidence="5 14" id="KW-0347">Helicase</keyword>
<evidence type="ECO:0000256" key="2">
    <source>
        <dbReference type="ARBA" id="ARBA00022741"/>
    </source>
</evidence>
<keyword evidence="8" id="KW-0238">DNA-binding</keyword>
<sequence>MMNIYIEKIDEHAKNKKFSPSKQQWQAIATKGCDILVSAAAGSGKTEVLSERIARKVACEKWDIDRLLVLTFTTAAAKNMQVRIENKIEQRLTEKNSYEDYMFLKRQRLLMSDSNISTIDSFCLEILQKFYYLVEEEIYGKKRYLSPSFKLLTDNSMLLKESAEQVIEKLIDTDKEGLDVLFEIYKDKKTIVNFIINIYQKLLTTPNYREYIKNDLTGNLFYSDTFIKIYSKIKYIDKNNVAENIKEIQKAGKELLKIDTTKEKIKKDKLLPDIADFIRENEENIKTDDSLDNKIVLKEFLNSLLLDIKEDKLKEIYEKYLILKSFVEVKAKVSLLNKFLIKIMLELDNYFINKKRNLKFLDFSDLNHLAIKALEKKEGEKSINTEASIYYKNKFLEIYVDEYQDNNNLQEYILNLVRGENTYFFRVGDVKQSIYGFRGSNPNLFEEKYNSYKKLSSMLENYDLDKNYNINEKVEGLVIILKENFRSYENVLKSSNFIFNRLMYKKNAGISYDSENALYYPSVKEKQEKVIPTYIYIGEKKSLIHKIAKEIIEKVETGSNYNDFAILLRSANNIALYKEIFKKYSIPIYTKEKQGLVNSFSFNIVLNLLRFLDNTSLDYSLAAILHSKIFRFSNEDLLKLSMVQGKNLFEKINNSGEEKAKYTLYYLNKWLNTSFNFSPYETIEIFAKDTNFIEYLRTKDLDDEEVDYFENIMDILKDTSETNMNISYSIRILDNIRAFKRYDSKRKEVKNSVTISTIHISKGLEYNYVFISDLEKDVNEKDSSGEIIFSNELGVSINESIWEKGTLNKNYSINSKLINKKNYQEEIRNLYVALTRAVKGIYLVSSEKINLGKGEDEKLNKEQILTKYKEAKNYSDMINIVLNNYDNEEITDKTEENVNFKLLEVEEVEEKEENKEIDFAFLENKEPTQEEVKNLEQYYYKEKKFIPSKTSYSAIRKQKESSNQNKDSKQKEEYLVFDTISKKNKTVDAILKGNTIHKLFEKIVLDAKKGIFVEDEKEYVKNLLQTSNIKTNIIENRILTEKEYEIINNEKDYSLIKGFINSEVFSLIKNCRRVETEIPFTLFKEAKEIFEDEKGEEKIILQGVIDLLVHNKDDSFIVIDYKTDKVNKKTGTKLLIDRHKEQLNIYKDAVEKYYKSKKIDTYVYSYVLEKFIKIN</sequence>
<keyword evidence="15" id="KW-0175">Coiled coil</keyword>
<evidence type="ECO:0000256" key="15">
    <source>
        <dbReference type="SAM" id="Coils"/>
    </source>
</evidence>
<dbReference type="Proteomes" id="UP000070467">
    <property type="component" value="Unassembled WGS sequence"/>
</dbReference>
<dbReference type="InterPro" id="IPR011335">
    <property type="entry name" value="Restrct_endonuc-II-like"/>
</dbReference>
<evidence type="ECO:0000256" key="12">
    <source>
        <dbReference type="ARBA" id="ARBA00034808"/>
    </source>
</evidence>
<evidence type="ECO:0000313" key="19">
    <source>
        <dbReference type="Proteomes" id="UP000070467"/>
    </source>
</evidence>
<proteinExistence type="predicted"/>
<evidence type="ECO:0000256" key="8">
    <source>
        <dbReference type="ARBA" id="ARBA00023125"/>
    </source>
</evidence>
<keyword evidence="1" id="KW-0540">Nuclease</keyword>
<dbReference type="Pfam" id="PF00580">
    <property type="entry name" value="UvrD-helicase"/>
    <property type="match status" value="1"/>
</dbReference>
<evidence type="ECO:0000259" key="17">
    <source>
        <dbReference type="PROSITE" id="PS51217"/>
    </source>
</evidence>
<dbReference type="Gene3D" id="3.40.50.300">
    <property type="entry name" value="P-loop containing nucleotide triphosphate hydrolases"/>
    <property type="match status" value="4"/>
</dbReference>
<evidence type="ECO:0000256" key="6">
    <source>
        <dbReference type="ARBA" id="ARBA00022839"/>
    </source>
</evidence>
<dbReference type="EMBL" id="LSDB01000078">
    <property type="protein sequence ID" value="KXB54997.1"/>
    <property type="molecule type" value="Genomic_DNA"/>
</dbReference>
<dbReference type="SUPFAM" id="SSF52980">
    <property type="entry name" value="Restriction endonuclease-like"/>
    <property type="match status" value="1"/>
</dbReference>
<feature type="coiled-coil region" evidence="15">
    <location>
        <begin position="891"/>
        <end position="925"/>
    </location>
</feature>
<evidence type="ECO:0000256" key="4">
    <source>
        <dbReference type="ARBA" id="ARBA00022801"/>
    </source>
</evidence>
<protein>
    <recommendedName>
        <fullName evidence="12">DNA 3'-5' helicase</fullName>
        <ecNumber evidence="12">5.6.2.4</ecNumber>
    </recommendedName>
</protein>
<gene>
    <name evidence="18" type="ORF">HMPREF1871_01247</name>
</gene>
<name>A0ABR5TNQ5_9BACL</name>
<dbReference type="Pfam" id="PF13361">
    <property type="entry name" value="UvrD_C"/>
    <property type="match status" value="1"/>
</dbReference>
<dbReference type="PROSITE" id="PS51217">
    <property type="entry name" value="UVRD_HELICASE_CTER"/>
    <property type="match status" value="1"/>
</dbReference>
<keyword evidence="6" id="KW-0269">Exonuclease</keyword>
<keyword evidence="10" id="KW-0413">Isomerase</keyword>
<comment type="caution">
    <text evidence="18">The sequence shown here is derived from an EMBL/GenBank/DDBJ whole genome shotgun (WGS) entry which is preliminary data.</text>
</comment>
<feature type="domain" description="UvrD-like helicase C-terminal" evidence="17">
    <location>
        <begin position="500"/>
        <end position="763"/>
    </location>
</feature>
<dbReference type="InterPro" id="IPR014016">
    <property type="entry name" value="UvrD-like_ATP-bd"/>
</dbReference>
<evidence type="ECO:0000256" key="5">
    <source>
        <dbReference type="ARBA" id="ARBA00022806"/>
    </source>
</evidence>
<evidence type="ECO:0000256" key="3">
    <source>
        <dbReference type="ARBA" id="ARBA00022763"/>
    </source>
</evidence>
<dbReference type="PANTHER" id="PTHR11070">
    <property type="entry name" value="UVRD / RECB / PCRA DNA HELICASE FAMILY MEMBER"/>
    <property type="match status" value="1"/>
</dbReference>
<dbReference type="EC" id="5.6.2.4" evidence="12"/>
<evidence type="ECO:0000256" key="10">
    <source>
        <dbReference type="ARBA" id="ARBA00023235"/>
    </source>
</evidence>
<evidence type="ECO:0000256" key="9">
    <source>
        <dbReference type="ARBA" id="ARBA00023204"/>
    </source>
</evidence>
<keyword evidence="7 14" id="KW-0067">ATP-binding</keyword>
<dbReference type="Gene3D" id="3.90.320.10">
    <property type="match status" value="1"/>
</dbReference>
<keyword evidence="3" id="KW-0227">DNA damage</keyword>
<feature type="binding site" evidence="14">
    <location>
        <begin position="39"/>
        <end position="46"/>
    </location>
    <ligand>
        <name>ATP</name>
        <dbReference type="ChEBI" id="CHEBI:30616"/>
    </ligand>
</feature>
<dbReference type="InterPro" id="IPR011604">
    <property type="entry name" value="PDDEXK-like_dom_sf"/>
</dbReference>
<comment type="catalytic activity">
    <reaction evidence="11">
        <text>Couples ATP hydrolysis with the unwinding of duplex DNA by translocating in the 3'-5' direction.</text>
        <dbReference type="EC" id="5.6.2.4"/>
    </reaction>
</comment>
<organism evidence="18 19">
    <name type="scientific">Gemelliphila asaccharolytica</name>
    <dbReference type="NCBI Taxonomy" id="502393"/>
    <lineage>
        <taxon>Bacteria</taxon>
        <taxon>Bacillati</taxon>
        <taxon>Bacillota</taxon>
        <taxon>Bacilli</taxon>
        <taxon>Bacillales</taxon>
        <taxon>Gemellaceae</taxon>
        <taxon>Gemelliphila</taxon>
    </lineage>
</organism>
<evidence type="ECO:0000256" key="1">
    <source>
        <dbReference type="ARBA" id="ARBA00022722"/>
    </source>
</evidence>
<evidence type="ECO:0000256" key="13">
    <source>
        <dbReference type="ARBA" id="ARBA00048988"/>
    </source>
</evidence>
<feature type="domain" description="UvrD-like helicase ATP-binding" evidence="16">
    <location>
        <begin position="18"/>
        <end position="488"/>
    </location>
</feature>
<dbReference type="Pfam" id="PF12705">
    <property type="entry name" value="PDDEXK_1"/>
    <property type="match status" value="1"/>
</dbReference>
<dbReference type="InterPro" id="IPR027417">
    <property type="entry name" value="P-loop_NTPase"/>
</dbReference>
<comment type="catalytic activity">
    <reaction evidence="13">
        <text>ATP + H2O = ADP + phosphate + H(+)</text>
        <dbReference type="Rhea" id="RHEA:13065"/>
        <dbReference type="ChEBI" id="CHEBI:15377"/>
        <dbReference type="ChEBI" id="CHEBI:15378"/>
        <dbReference type="ChEBI" id="CHEBI:30616"/>
        <dbReference type="ChEBI" id="CHEBI:43474"/>
        <dbReference type="ChEBI" id="CHEBI:456216"/>
        <dbReference type="EC" id="5.6.2.4"/>
    </reaction>
</comment>
<dbReference type="PROSITE" id="PS51198">
    <property type="entry name" value="UVRD_HELICASE_ATP_BIND"/>
    <property type="match status" value="1"/>
</dbReference>
<evidence type="ECO:0000256" key="7">
    <source>
        <dbReference type="ARBA" id="ARBA00022840"/>
    </source>
</evidence>
<evidence type="ECO:0000259" key="16">
    <source>
        <dbReference type="PROSITE" id="PS51198"/>
    </source>
</evidence>
<dbReference type="InterPro" id="IPR038726">
    <property type="entry name" value="PDDEXK_AddAB-type"/>
</dbReference>
<dbReference type="Gene3D" id="1.10.486.10">
    <property type="entry name" value="PCRA, domain 4"/>
    <property type="match status" value="1"/>
</dbReference>
<dbReference type="InterPro" id="IPR014017">
    <property type="entry name" value="DNA_helicase_UvrD-like_C"/>
</dbReference>
<evidence type="ECO:0000256" key="11">
    <source>
        <dbReference type="ARBA" id="ARBA00034617"/>
    </source>
</evidence>
<evidence type="ECO:0000256" key="14">
    <source>
        <dbReference type="PROSITE-ProRule" id="PRU00560"/>
    </source>
</evidence>
<keyword evidence="19" id="KW-1185">Reference proteome</keyword>
<keyword evidence="4 14" id="KW-0378">Hydrolase</keyword>
<evidence type="ECO:0000313" key="18">
    <source>
        <dbReference type="EMBL" id="KXB54997.1"/>
    </source>
</evidence>
<keyword evidence="9" id="KW-0234">DNA repair</keyword>
<accession>A0ABR5TNQ5</accession>
<reference evidence="18 19" key="1">
    <citation type="submission" date="2016-01" db="EMBL/GenBank/DDBJ databases">
        <authorList>
            <person name="Mitreva M."/>
            <person name="Pepin K.H."/>
            <person name="Mihindukulasuriya K.A."/>
            <person name="Fulton R."/>
            <person name="Fronick C."/>
            <person name="O'Laughlin M."/>
            <person name="Miner T."/>
            <person name="Herter B."/>
            <person name="Rosa B.A."/>
            <person name="Cordes M."/>
            <person name="Tomlinson C."/>
            <person name="Wollam A."/>
            <person name="Palsikar V.B."/>
            <person name="Mardis E.R."/>
            <person name="Wilson R.K."/>
        </authorList>
    </citation>
    <scope>NUCLEOTIDE SEQUENCE [LARGE SCALE GENOMIC DNA]</scope>
    <source>
        <strain evidence="18 19">KA00071</strain>
    </source>
</reference>
<keyword evidence="2 14" id="KW-0547">Nucleotide-binding</keyword>
<dbReference type="SUPFAM" id="SSF52540">
    <property type="entry name" value="P-loop containing nucleoside triphosphate hydrolases"/>
    <property type="match status" value="1"/>
</dbReference>
<dbReference type="PANTHER" id="PTHR11070:SF48">
    <property type="entry name" value="ATP-DEPENDENT HELICASE_NUCLEASE SUBUNIT A"/>
    <property type="match status" value="1"/>
</dbReference>
<dbReference type="InterPro" id="IPR000212">
    <property type="entry name" value="DNA_helicase_UvrD/REP"/>
</dbReference>